<organism evidence="2 3">
    <name type="scientific">Zoarces viviparus</name>
    <name type="common">Viviparous eelpout</name>
    <name type="synonym">Blennius viviparus</name>
    <dbReference type="NCBI Taxonomy" id="48416"/>
    <lineage>
        <taxon>Eukaryota</taxon>
        <taxon>Metazoa</taxon>
        <taxon>Chordata</taxon>
        <taxon>Craniata</taxon>
        <taxon>Vertebrata</taxon>
        <taxon>Euteleostomi</taxon>
        <taxon>Actinopterygii</taxon>
        <taxon>Neopterygii</taxon>
        <taxon>Teleostei</taxon>
        <taxon>Neoteleostei</taxon>
        <taxon>Acanthomorphata</taxon>
        <taxon>Eupercaria</taxon>
        <taxon>Perciformes</taxon>
        <taxon>Cottioidei</taxon>
        <taxon>Zoarcales</taxon>
        <taxon>Zoarcidae</taxon>
        <taxon>Zoarcinae</taxon>
        <taxon>Zoarces</taxon>
    </lineage>
</organism>
<feature type="chain" id="PRO_5043519749" description="Secreted protein" evidence="1">
    <location>
        <begin position="26"/>
        <end position="75"/>
    </location>
</feature>
<evidence type="ECO:0008006" key="4">
    <source>
        <dbReference type="Google" id="ProtNLM"/>
    </source>
</evidence>
<proteinExistence type="predicted"/>
<feature type="signal peptide" evidence="1">
    <location>
        <begin position="1"/>
        <end position="25"/>
    </location>
</feature>
<evidence type="ECO:0000256" key="1">
    <source>
        <dbReference type="SAM" id="SignalP"/>
    </source>
</evidence>
<dbReference type="AlphaFoldDB" id="A0AAW1G5G3"/>
<protein>
    <recommendedName>
        <fullName evidence="4">Secreted protein</fullName>
    </recommendedName>
</protein>
<keyword evidence="1" id="KW-0732">Signal</keyword>
<name>A0AAW1G5G3_ZOAVI</name>
<sequence length="75" mass="8339">MPFHAVFIFLWFSSCFLWKMDPVCGVYTAGWKTRAPDSSPSCPSPPSPLSYWEVFHEQLGPGRGEKDVISAATSV</sequence>
<evidence type="ECO:0000313" key="2">
    <source>
        <dbReference type="EMBL" id="KAK9542434.1"/>
    </source>
</evidence>
<dbReference type="Proteomes" id="UP001488805">
    <property type="component" value="Unassembled WGS sequence"/>
</dbReference>
<accession>A0AAW1G5G3</accession>
<dbReference type="EMBL" id="JBCEZU010000001">
    <property type="protein sequence ID" value="KAK9542434.1"/>
    <property type="molecule type" value="Genomic_DNA"/>
</dbReference>
<reference evidence="2 3" key="1">
    <citation type="journal article" date="2024" name="Genome Biol. Evol.">
        <title>Chromosome-level genome assembly of the viviparous eelpout Zoarces viviparus.</title>
        <authorList>
            <person name="Fuhrmann N."/>
            <person name="Brasseur M.V."/>
            <person name="Bakowski C.E."/>
            <person name="Podsiadlowski L."/>
            <person name="Prost S."/>
            <person name="Krehenwinkel H."/>
            <person name="Mayer C."/>
        </authorList>
    </citation>
    <scope>NUCLEOTIDE SEQUENCE [LARGE SCALE GENOMIC DNA]</scope>
    <source>
        <strain evidence="2">NO-MEL_2022_Ind0_liver</strain>
    </source>
</reference>
<gene>
    <name evidence="2" type="ORF">VZT92_000299</name>
</gene>
<evidence type="ECO:0000313" key="3">
    <source>
        <dbReference type="Proteomes" id="UP001488805"/>
    </source>
</evidence>
<comment type="caution">
    <text evidence="2">The sequence shown here is derived from an EMBL/GenBank/DDBJ whole genome shotgun (WGS) entry which is preliminary data.</text>
</comment>
<keyword evidence="3" id="KW-1185">Reference proteome</keyword>